<dbReference type="InterPro" id="IPR018060">
    <property type="entry name" value="HTH_AraC"/>
</dbReference>
<sequence>MKPHLLKIPLNPEHSFNVRYDVVSHFYKMWHFHHEVELVYIIKGTGLQFIGDNIHHFKPGDLIMFGSYLPHLWRSDDIYLKPDATEKLEAIVLHFSPDCFGEQFFNIPENKDLDKLLENAKKAIRIHGQIKEHVAELMFRLLETEGSERIILLLQALKAISLSDEIELVNKQNTTLQSLNEADRLNNVYQYLLDNYTRNIGLNEIAEIAHITPHAFCRYFKSRTKKTFFGFLIELRVNHASQLLISSNRSVSDICYESGFNNFSHFNKSFKNITGRTPLQHRKMYSFSSG</sequence>
<dbReference type="PROSITE" id="PS01124">
    <property type="entry name" value="HTH_ARAC_FAMILY_2"/>
    <property type="match status" value="1"/>
</dbReference>
<dbReference type="RefSeq" id="WP_379663707.1">
    <property type="nucleotide sequence ID" value="NZ_JBHUDG010000046.1"/>
</dbReference>
<protein>
    <submittedName>
        <fullName evidence="5">AraC family transcriptional regulator</fullName>
    </submittedName>
</protein>
<evidence type="ECO:0000256" key="2">
    <source>
        <dbReference type="ARBA" id="ARBA00023125"/>
    </source>
</evidence>
<accession>A0ABW4IH13</accession>
<dbReference type="InterPro" id="IPR037923">
    <property type="entry name" value="HTH-like"/>
</dbReference>
<dbReference type="Pfam" id="PF12833">
    <property type="entry name" value="HTH_18"/>
    <property type="match status" value="1"/>
</dbReference>
<dbReference type="PROSITE" id="PS00041">
    <property type="entry name" value="HTH_ARAC_FAMILY_1"/>
    <property type="match status" value="1"/>
</dbReference>
<dbReference type="Gene3D" id="1.10.10.60">
    <property type="entry name" value="Homeodomain-like"/>
    <property type="match status" value="2"/>
</dbReference>
<evidence type="ECO:0000313" key="5">
    <source>
        <dbReference type="EMBL" id="MFD1631338.1"/>
    </source>
</evidence>
<name>A0ABW4IH13_9SPHI</name>
<dbReference type="SUPFAM" id="SSF46689">
    <property type="entry name" value="Homeodomain-like"/>
    <property type="match status" value="2"/>
</dbReference>
<dbReference type="Proteomes" id="UP001597118">
    <property type="component" value="Unassembled WGS sequence"/>
</dbReference>
<keyword evidence="2" id="KW-0238">DNA-binding</keyword>
<dbReference type="PANTHER" id="PTHR43280:SF34">
    <property type="entry name" value="ARAC-FAMILY TRANSCRIPTIONAL REGULATOR"/>
    <property type="match status" value="1"/>
</dbReference>
<dbReference type="Pfam" id="PF02311">
    <property type="entry name" value="AraC_binding"/>
    <property type="match status" value="1"/>
</dbReference>
<evidence type="ECO:0000259" key="4">
    <source>
        <dbReference type="PROSITE" id="PS01124"/>
    </source>
</evidence>
<proteinExistence type="predicted"/>
<dbReference type="SUPFAM" id="SSF51215">
    <property type="entry name" value="Regulatory protein AraC"/>
    <property type="match status" value="1"/>
</dbReference>
<reference evidence="6" key="1">
    <citation type="journal article" date="2019" name="Int. J. Syst. Evol. Microbiol.">
        <title>The Global Catalogue of Microorganisms (GCM) 10K type strain sequencing project: providing services to taxonomists for standard genome sequencing and annotation.</title>
        <authorList>
            <consortium name="The Broad Institute Genomics Platform"/>
            <consortium name="The Broad Institute Genome Sequencing Center for Infectious Disease"/>
            <person name="Wu L."/>
            <person name="Ma J."/>
        </authorList>
    </citation>
    <scope>NUCLEOTIDE SEQUENCE [LARGE SCALE GENOMIC DNA]</scope>
    <source>
        <strain evidence="6">CCUG 53762</strain>
    </source>
</reference>
<feature type="domain" description="HTH araC/xylS-type" evidence="4">
    <location>
        <begin position="186"/>
        <end position="284"/>
    </location>
</feature>
<evidence type="ECO:0000256" key="3">
    <source>
        <dbReference type="ARBA" id="ARBA00023163"/>
    </source>
</evidence>
<dbReference type="InterPro" id="IPR018062">
    <property type="entry name" value="HTH_AraC-typ_CS"/>
</dbReference>
<keyword evidence="1" id="KW-0805">Transcription regulation</keyword>
<organism evidence="5 6">
    <name type="scientific">Pseudopedobacter beijingensis</name>
    <dbReference type="NCBI Taxonomy" id="1207056"/>
    <lineage>
        <taxon>Bacteria</taxon>
        <taxon>Pseudomonadati</taxon>
        <taxon>Bacteroidota</taxon>
        <taxon>Sphingobacteriia</taxon>
        <taxon>Sphingobacteriales</taxon>
        <taxon>Sphingobacteriaceae</taxon>
        <taxon>Pseudopedobacter</taxon>
    </lineage>
</organism>
<dbReference type="SMART" id="SM00342">
    <property type="entry name" value="HTH_ARAC"/>
    <property type="match status" value="1"/>
</dbReference>
<dbReference type="InterPro" id="IPR014710">
    <property type="entry name" value="RmlC-like_jellyroll"/>
</dbReference>
<dbReference type="InterPro" id="IPR009057">
    <property type="entry name" value="Homeodomain-like_sf"/>
</dbReference>
<dbReference type="CDD" id="cd06976">
    <property type="entry name" value="cupin_MtlR-like_N"/>
    <property type="match status" value="1"/>
</dbReference>
<evidence type="ECO:0000256" key="1">
    <source>
        <dbReference type="ARBA" id="ARBA00023015"/>
    </source>
</evidence>
<comment type="caution">
    <text evidence="5">The sequence shown here is derived from an EMBL/GenBank/DDBJ whole genome shotgun (WGS) entry which is preliminary data.</text>
</comment>
<keyword evidence="6" id="KW-1185">Reference proteome</keyword>
<evidence type="ECO:0000313" key="6">
    <source>
        <dbReference type="Proteomes" id="UP001597118"/>
    </source>
</evidence>
<dbReference type="PANTHER" id="PTHR43280">
    <property type="entry name" value="ARAC-FAMILY TRANSCRIPTIONAL REGULATOR"/>
    <property type="match status" value="1"/>
</dbReference>
<keyword evidence="3" id="KW-0804">Transcription</keyword>
<dbReference type="Gene3D" id="2.60.120.10">
    <property type="entry name" value="Jelly Rolls"/>
    <property type="match status" value="1"/>
</dbReference>
<dbReference type="InterPro" id="IPR003313">
    <property type="entry name" value="AraC-bd"/>
</dbReference>
<dbReference type="EMBL" id="JBHUDG010000046">
    <property type="protein sequence ID" value="MFD1631338.1"/>
    <property type="molecule type" value="Genomic_DNA"/>
</dbReference>
<gene>
    <name evidence="5" type="ORF">ACFSAH_15790</name>
</gene>